<accession>A0ABY4TQP5</accession>
<keyword evidence="10 12" id="KW-0472">Membrane</keyword>
<dbReference type="GO" id="GO:0016301">
    <property type="term" value="F:kinase activity"/>
    <property type="evidence" value="ECO:0007669"/>
    <property type="project" value="UniProtKB-KW"/>
</dbReference>
<evidence type="ECO:0000256" key="12">
    <source>
        <dbReference type="SAM" id="Phobius"/>
    </source>
</evidence>
<feature type="region of interest" description="Disordered" evidence="11">
    <location>
        <begin position="103"/>
        <end position="133"/>
    </location>
</feature>
<evidence type="ECO:0000259" key="13">
    <source>
        <dbReference type="PROSITE" id="PS50109"/>
    </source>
</evidence>
<evidence type="ECO:0000256" key="9">
    <source>
        <dbReference type="ARBA" id="ARBA00023012"/>
    </source>
</evidence>
<evidence type="ECO:0000256" key="4">
    <source>
        <dbReference type="ARBA" id="ARBA00022553"/>
    </source>
</evidence>
<feature type="transmembrane region" description="Helical" evidence="12">
    <location>
        <begin position="170"/>
        <end position="192"/>
    </location>
</feature>
<dbReference type="EMBL" id="CP098401">
    <property type="protein sequence ID" value="URW74700.1"/>
    <property type="molecule type" value="Genomic_DNA"/>
</dbReference>
<dbReference type="PANTHER" id="PTHR45436:SF5">
    <property type="entry name" value="SENSOR HISTIDINE KINASE TRCS"/>
    <property type="match status" value="1"/>
</dbReference>
<name>A0ABY4TQP5_9SPHN</name>
<proteinExistence type="predicted"/>
<evidence type="ECO:0000313" key="15">
    <source>
        <dbReference type="EMBL" id="URW74700.1"/>
    </source>
</evidence>
<keyword evidence="5" id="KW-0808">Transferase</keyword>
<dbReference type="RefSeq" id="WP_250749508.1">
    <property type="nucleotide sequence ID" value="NZ_CP098401.1"/>
</dbReference>
<dbReference type="InterPro" id="IPR005467">
    <property type="entry name" value="His_kinase_dom"/>
</dbReference>
<keyword evidence="9" id="KW-0902">Two-component regulatory system</keyword>
<dbReference type="InterPro" id="IPR004358">
    <property type="entry name" value="Sig_transdc_His_kin-like_C"/>
</dbReference>
<keyword evidence="7 15" id="KW-0418">Kinase</keyword>
<keyword evidence="16" id="KW-1185">Reference proteome</keyword>
<dbReference type="InterPro" id="IPR050428">
    <property type="entry name" value="TCS_sensor_his_kinase"/>
</dbReference>
<comment type="catalytic activity">
    <reaction evidence="1">
        <text>ATP + protein L-histidine = ADP + protein N-phospho-L-histidine.</text>
        <dbReference type="EC" id="2.7.13.3"/>
    </reaction>
</comment>
<dbReference type="InterPro" id="IPR036890">
    <property type="entry name" value="HATPase_C_sf"/>
</dbReference>
<evidence type="ECO:0000256" key="2">
    <source>
        <dbReference type="ARBA" id="ARBA00004370"/>
    </source>
</evidence>
<dbReference type="InterPro" id="IPR003594">
    <property type="entry name" value="HATPase_dom"/>
</dbReference>
<evidence type="ECO:0000256" key="11">
    <source>
        <dbReference type="SAM" id="MobiDB-lite"/>
    </source>
</evidence>
<evidence type="ECO:0000256" key="1">
    <source>
        <dbReference type="ARBA" id="ARBA00000085"/>
    </source>
</evidence>
<dbReference type="PROSITE" id="PS50109">
    <property type="entry name" value="HIS_KIN"/>
    <property type="match status" value="1"/>
</dbReference>
<organism evidence="15 16">
    <name type="scientific">Sphingomonas donggukensis</name>
    <dbReference type="NCBI Taxonomy" id="2949093"/>
    <lineage>
        <taxon>Bacteria</taxon>
        <taxon>Pseudomonadati</taxon>
        <taxon>Pseudomonadota</taxon>
        <taxon>Alphaproteobacteria</taxon>
        <taxon>Sphingomonadales</taxon>
        <taxon>Sphingomonadaceae</taxon>
        <taxon>Sphingomonas</taxon>
    </lineage>
</organism>
<dbReference type="EC" id="2.7.13.3" evidence="3"/>
<evidence type="ECO:0000256" key="8">
    <source>
        <dbReference type="ARBA" id="ARBA00022989"/>
    </source>
</evidence>
<reference evidence="15" key="1">
    <citation type="submission" date="2022-05" db="EMBL/GenBank/DDBJ databases">
        <title>Sphingomonas sp. strain RMG20 Genome sequencing and assembly.</title>
        <authorList>
            <person name="Kim I."/>
        </authorList>
    </citation>
    <scope>NUCLEOTIDE SEQUENCE</scope>
    <source>
        <strain evidence="15">RMG20</strain>
    </source>
</reference>
<sequence length="445" mass="45831">MKLIPRSIHGRMLALSLLATLVALAVAGAAIFGVLERFVTQGLDQRLDAELSLLATAVDRDGSVDRARLAQVQGALDGGRGWQWRIVAPGGSVVSADFPVLDAPPAPGRPPGAHGPPPVGPGRMHPAEGHDRAGRRLHARSLMLSSTAGPVTLTAAAPWQVVVRPVRGALVPLLATLGILGLALALAALVQLRLGLRPLRRLAVEVAAIRQGHRATVSEDQPDELRPLATELNALARDTAAALDTARASAANLAHALKTPVATLALELRDHAPRAAQVERIYATIRHHLARARGGIADTRSATPLAPAITDLVAAIARLHAPRGLSFTQDVSGDVAVAIAASDLDELAGNLIDNAARHAASSVAITARVEAGLVRLTVSDDGPGIPAADRARATAPGVRLDMRGDGDGFGLSIARDLAELHGGALSLDTADGGGLAATVTLRRAV</sequence>
<evidence type="ECO:0000256" key="5">
    <source>
        <dbReference type="ARBA" id="ARBA00022679"/>
    </source>
</evidence>
<dbReference type="Pfam" id="PF02518">
    <property type="entry name" value="HATPase_c"/>
    <property type="match status" value="1"/>
</dbReference>
<evidence type="ECO:0000256" key="7">
    <source>
        <dbReference type="ARBA" id="ARBA00022777"/>
    </source>
</evidence>
<dbReference type="SUPFAM" id="SSF55874">
    <property type="entry name" value="ATPase domain of HSP90 chaperone/DNA topoisomerase II/histidine kinase"/>
    <property type="match status" value="1"/>
</dbReference>
<evidence type="ECO:0000313" key="16">
    <source>
        <dbReference type="Proteomes" id="UP001055580"/>
    </source>
</evidence>
<protein>
    <recommendedName>
        <fullName evidence="3">histidine kinase</fullName>
        <ecNumber evidence="3">2.7.13.3</ecNumber>
    </recommendedName>
</protein>
<keyword evidence="4" id="KW-0597">Phosphoprotein</keyword>
<dbReference type="Proteomes" id="UP001055580">
    <property type="component" value="Chromosome"/>
</dbReference>
<dbReference type="Gene3D" id="1.10.287.130">
    <property type="match status" value="1"/>
</dbReference>
<evidence type="ECO:0000256" key="3">
    <source>
        <dbReference type="ARBA" id="ARBA00012438"/>
    </source>
</evidence>
<keyword evidence="6 12" id="KW-0812">Transmembrane</keyword>
<dbReference type="Gene3D" id="3.30.565.10">
    <property type="entry name" value="Histidine kinase-like ATPase, C-terminal domain"/>
    <property type="match status" value="1"/>
</dbReference>
<evidence type="ECO:0000259" key="14">
    <source>
        <dbReference type="PROSITE" id="PS50885"/>
    </source>
</evidence>
<feature type="domain" description="HAMP" evidence="14">
    <location>
        <begin position="193"/>
        <end position="244"/>
    </location>
</feature>
<evidence type="ECO:0000256" key="6">
    <source>
        <dbReference type="ARBA" id="ARBA00022692"/>
    </source>
</evidence>
<dbReference type="PROSITE" id="PS50885">
    <property type="entry name" value="HAMP"/>
    <property type="match status" value="1"/>
</dbReference>
<dbReference type="PANTHER" id="PTHR45436">
    <property type="entry name" value="SENSOR HISTIDINE KINASE YKOH"/>
    <property type="match status" value="1"/>
</dbReference>
<comment type="subcellular location">
    <subcellularLocation>
        <location evidence="2">Membrane</location>
    </subcellularLocation>
</comment>
<evidence type="ECO:0000256" key="10">
    <source>
        <dbReference type="ARBA" id="ARBA00023136"/>
    </source>
</evidence>
<feature type="compositionally biased region" description="Pro residues" evidence="11">
    <location>
        <begin position="103"/>
        <end position="120"/>
    </location>
</feature>
<dbReference type="PRINTS" id="PR00344">
    <property type="entry name" value="BCTRLSENSOR"/>
</dbReference>
<dbReference type="InterPro" id="IPR003660">
    <property type="entry name" value="HAMP_dom"/>
</dbReference>
<keyword evidence="8 12" id="KW-1133">Transmembrane helix</keyword>
<gene>
    <name evidence="15" type="ORF">M9980_08930</name>
</gene>
<feature type="domain" description="Histidine kinase" evidence="13">
    <location>
        <begin position="252"/>
        <end position="445"/>
    </location>
</feature>
<dbReference type="SMART" id="SM00387">
    <property type="entry name" value="HATPase_c"/>
    <property type="match status" value="1"/>
</dbReference>